<sequence length="255" mass="29358">MDADRKLSIFNALQSYRDVKNSQTQVSVAMTNRRLIRLACEFLVKAVLKHADILFELDGFVAHSSPTRHQEVSSWFAAANQELTHVDHISIQDTQCRLADLPEELEYLFTLCEAIDGPGLPMHTVSQKIEFISSDLFTRKFRSLLYTRIDDSEDLVELDDHEAPILWPWAGWDIAIALNTGEAPFPVGGFVVYCKQETIEGRLIMPWKWRYGLCDGDWGSELYDTLEEFLAYYAHHKEQTEEDARGMVFPIEYMT</sequence>
<proteinExistence type="predicted"/>
<dbReference type="AlphaFoldDB" id="A0A9Q9B4X9"/>
<gene>
    <name evidence="1" type="ORF">Slin15195_G116340</name>
</gene>
<evidence type="ECO:0000313" key="2">
    <source>
        <dbReference type="Proteomes" id="UP001056384"/>
    </source>
</evidence>
<organism evidence="1 2">
    <name type="scientific">Septoria linicola</name>
    <dbReference type="NCBI Taxonomy" id="215465"/>
    <lineage>
        <taxon>Eukaryota</taxon>
        <taxon>Fungi</taxon>
        <taxon>Dikarya</taxon>
        <taxon>Ascomycota</taxon>
        <taxon>Pezizomycotina</taxon>
        <taxon>Dothideomycetes</taxon>
        <taxon>Dothideomycetidae</taxon>
        <taxon>Mycosphaerellales</taxon>
        <taxon>Mycosphaerellaceae</taxon>
        <taxon>Septoria</taxon>
    </lineage>
</organism>
<reference evidence="1" key="1">
    <citation type="submission" date="2022-06" db="EMBL/GenBank/DDBJ databases">
        <title>Complete genome sequences of two strains of the flax pathogen Septoria linicola.</title>
        <authorList>
            <person name="Lapalu N."/>
            <person name="Simon A."/>
            <person name="Demenou B."/>
            <person name="Paumier D."/>
            <person name="Guillot M.-P."/>
            <person name="Gout L."/>
            <person name="Valade R."/>
        </authorList>
    </citation>
    <scope>NUCLEOTIDE SEQUENCE</scope>
    <source>
        <strain evidence="1">SE15195</strain>
    </source>
</reference>
<dbReference type="EMBL" id="CP099428">
    <property type="protein sequence ID" value="USW58315.1"/>
    <property type="molecule type" value="Genomic_DNA"/>
</dbReference>
<name>A0A9Q9B4X9_9PEZI</name>
<dbReference type="Proteomes" id="UP001056384">
    <property type="component" value="Chromosome 11"/>
</dbReference>
<evidence type="ECO:0000313" key="1">
    <source>
        <dbReference type="EMBL" id="USW58315.1"/>
    </source>
</evidence>
<protein>
    <submittedName>
        <fullName evidence="1">Uncharacterized protein</fullName>
    </submittedName>
</protein>
<keyword evidence="2" id="KW-1185">Reference proteome</keyword>
<accession>A0A9Q9B4X9</accession>